<feature type="compositionally biased region" description="Basic and acidic residues" evidence="1">
    <location>
        <begin position="10"/>
        <end position="26"/>
    </location>
</feature>
<protein>
    <submittedName>
        <fullName evidence="4">Uncharacterized protein</fullName>
    </submittedName>
</protein>
<feature type="transmembrane region" description="Helical" evidence="2">
    <location>
        <begin position="42"/>
        <end position="59"/>
    </location>
</feature>
<dbReference type="Proteomes" id="UP000095287">
    <property type="component" value="Unplaced"/>
</dbReference>
<keyword evidence="2" id="KW-1133">Transmembrane helix</keyword>
<feature type="region of interest" description="Disordered" evidence="1">
    <location>
        <begin position="1"/>
        <end position="38"/>
    </location>
</feature>
<keyword evidence="3" id="KW-1185">Reference proteome</keyword>
<keyword evidence="2" id="KW-0472">Membrane</keyword>
<dbReference type="AlphaFoldDB" id="A0A1I7Y097"/>
<sequence>MDSSEVSYNRSRDYEQVLNKQDEASTKGRHSPPQPSSSKMKLYLQILLLAFLTIFVAEAKTTTRGPYSRPSKTINGHRANYLGQPRPPRTCVCKHPKGCPC</sequence>
<keyword evidence="2" id="KW-0812">Transmembrane</keyword>
<accession>A0A1I7Y097</accession>
<proteinExistence type="predicted"/>
<feature type="compositionally biased region" description="Polar residues" evidence="1">
    <location>
        <begin position="62"/>
        <end position="74"/>
    </location>
</feature>
<name>A0A1I7Y097_9BILA</name>
<evidence type="ECO:0000313" key="4">
    <source>
        <dbReference type="WBParaSite" id="L893_g11132.t1"/>
    </source>
</evidence>
<feature type="region of interest" description="Disordered" evidence="1">
    <location>
        <begin position="62"/>
        <end position="87"/>
    </location>
</feature>
<evidence type="ECO:0000256" key="2">
    <source>
        <dbReference type="SAM" id="Phobius"/>
    </source>
</evidence>
<evidence type="ECO:0000313" key="3">
    <source>
        <dbReference type="Proteomes" id="UP000095287"/>
    </source>
</evidence>
<evidence type="ECO:0000256" key="1">
    <source>
        <dbReference type="SAM" id="MobiDB-lite"/>
    </source>
</evidence>
<reference evidence="4" key="1">
    <citation type="submission" date="2016-11" db="UniProtKB">
        <authorList>
            <consortium name="WormBaseParasite"/>
        </authorList>
    </citation>
    <scope>IDENTIFICATION</scope>
</reference>
<dbReference type="WBParaSite" id="L893_g11132.t1">
    <property type="protein sequence ID" value="L893_g11132.t1"/>
    <property type="gene ID" value="L893_g11132"/>
</dbReference>
<organism evidence="3 4">
    <name type="scientific">Steinernema glaseri</name>
    <dbReference type="NCBI Taxonomy" id="37863"/>
    <lineage>
        <taxon>Eukaryota</taxon>
        <taxon>Metazoa</taxon>
        <taxon>Ecdysozoa</taxon>
        <taxon>Nematoda</taxon>
        <taxon>Chromadorea</taxon>
        <taxon>Rhabditida</taxon>
        <taxon>Tylenchina</taxon>
        <taxon>Panagrolaimomorpha</taxon>
        <taxon>Strongyloidoidea</taxon>
        <taxon>Steinernematidae</taxon>
        <taxon>Steinernema</taxon>
    </lineage>
</organism>